<protein>
    <submittedName>
        <fullName evidence="1">Uncharacterized protein</fullName>
    </submittedName>
</protein>
<evidence type="ECO:0000313" key="2">
    <source>
        <dbReference type="Proteomes" id="UP000320762"/>
    </source>
</evidence>
<proteinExistence type="predicted"/>
<organism evidence="1 2">
    <name type="scientific">Schizophyllum amplum</name>
    <dbReference type="NCBI Taxonomy" id="97359"/>
    <lineage>
        <taxon>Eukaryota</taxon>
        <taxon>Fungi</taxon>
        <taxon>Dikarya</taxon>
        <taxon>Basidiomycota</taxon>
        <taxon>Agaricomycotina</taxon>
        <taxon>Agaricomycetes</taxon>
        <taxon>Agaricomycetidae</taxon>
        <taxon>Agaricales</taxon>
        <taxon>Schizophyllaceae</taxon>
        <taxon>Schizophyllum</taxon>
    </lineage>
</organism>
<accession>A0A550C1B7</accession>
<sequence length="140" mass="16148">MALPVLTHSRGGFLLVTTETPEVRKRRARTLGDLYPRYGYGWVYSDEELEEMSKKRFGHTRGQENALVTVWERWEAAGGSPEDLHCTHILLKENYEVLLYVSDNTTRKKLELPSDAEFLAKAKTAAGKEEDGRWYHLDTF</sequence>
<dbReference type="Proteomes" id="UP000320762">
    <property type="component" value="Unassembled WGS sequence"/>
</dbReference>
<evidence type="ECO:0000313" key="1">
    <source>
        <dbReference type="EMBL" id="TRM58526.1"/>
    </source>
</evidence>
<reference evidence="1 2" key="1">
    <citation type="journal article" date="2019" name="New Phytol.">
        <title>Comparative genomics reveals unique wood-decay strategies and fruiting body development in the Schizophyllaceae.</title>
        <authorList>
            <person name="Almasi E."/>
            <person name="Sahu N."/>
            <person name="Krizsan K."/>
            <person name="Balint B."/>
            <person name="Kovacs G.M."/>
            <person name="Kiss B."/>
            <person name="Cseklye J."/>
            <person name="Drula E."/>
            <person name="Henrissat B."/>
            <person name="Nagy I."/>
            <person name="Chovatia M."/>
            <person name="Adam C."/>
            <person name="LaButti K."/>
            <person name="Lipzen A."/>
            <person name="Riley R."/>
            <person name="Grigoriev I.V."/>
            <person name="Nagy L.G."/>
        </authorList>
    </citation>
    <scope>NUCLEOTIDE SEQUENCE [LARGE SCALE GENOMIC DNA]</scope>
    <source>
        <strain evidence="1 2">NL-1724</strain>
    </source>
</reference>
<dbReference type="EMBL" id="VDMD01000035">
    <property type="protein sequence ID" value="TRM58526.1"/>
    <property type="molecule type" value="Genomic_DNA"/>
</dbReference>
<keyword evidence="2" id="KW-1185">Reference proteome</keyword>
<gene>
    <name evidence="1" type="ORF">BD626DRAFT_183664</name>
</gene>
<name>A0A550C1B7_9AGAR</name>
<comment type="caution">
    <text evidence="1">The sequence shown here is derived from an EMBL/GenBank/DDBJ whole genome shotgun (WGS) entry which is preliminary data.</text>
</comment>
<dbReference type="AlphaFoldDB" id="A0A550C1B7"/>